<sequence length="135" mass="15894">MNLKDAMDKFLKNPVSDNERNLIDFLKTSEFLSPIMLISPMVNKDGSSFDEKEGNNIRFVILEDEDTDKKYYPLFTSQEEMLKWRKDEEQESIKLKLKDYAPMLLSEKNEYDGIVIDPFSHSLILNLKFLESVFK</sequence>
<evidence type="ECO:0000313" key="2">
    <source>
        <dbReference type="EMBL" id="AQW87394.1"/>
    </source>
</evidence>
<protein>
    <recommendedName>
        <fullName evidence="1">SseB protein N-terminal domain-containing protein</fullName>
    </recommendedName>
</protein>
<evidence type="ECO:0000313" key="3">
    <source>
        <dbReference type="Proteomes" id="UP000190868"/>
    </source>
</evidence>
<name>A0A1S6U6L0_9BACT</name>
<dbReference type="InterPro" id="IPR009839">
    <property type="entry name" value="SseB_N"/>
</dbReference>
<dbReference type="EMBL" id="CP017258">
    <property type="protein sequence ID" value="AQW87394.1"/>
    <property type="molecule type" value="Genomic_DNA"/>
</dbReference>
<keyword evidence="3" id="KW-1185">Reference proteome</keyword>
<dbReference type="RefSeq" id="WP_078424362.1">
    <property type="nucleotide sequence ID" value="NZ_CP017258.1"/>
</dbReference>
<dbReference type="Proteomes" id="UP000190868">
    <property type="component" value="Chromosome"/>
</dbReference>
<dbReference type="Pfam" id="PF07179">
    <property type="entry name" value="SseB"/>
    <property type="match status" value="1"/>
</dbReference>
<gene>
    <name evidence="2" type="ORF">CPIN18021_0568</name>
</gene>
<accession>A0A1S6U6L0</accession>
<organism evidence="2 3">
    <name type="scientific">Campylobacter pinnipediorum subsp. caledonicus</name>
    <dbReference type="NCBI Taxonomy" id="1874362"/>
    <lineage>
        <taxon>Bacteria</taxon>
        <taxon>Pseudomonadati</taxon>
        <taxon>Campylobacterota</taxon>
        <taxon>Epsilonproteobacteria</taxon>
        <taxon>Campylobacterales</taxon>
        <taxon>Campylobacteraceae</taxon>
        <taxon>Campylobacter</taxon>
    </lineage>
</organism>
<reference evidence="3" key="1">
    <citation type="submission" date="2016-09" db="EMBL/GenBank/DDBJ databases">
        <title>Comparative genomics of the Campylobacter concisus group.</title>
        <authorList>
            <person name="Miller W.G."/>
            <person name="Yee E."/>
            <person name="Chapman M.H."/>
            <person name="Huynh S."/>
            <person name="Bono J.L."/>
            <person name="On S.L.W."/>
            <person name="StLeger J."/>
            <person name="Foster G."/>
            <person name="Parker C.T."/>
        </authorList>
    </citation>
    <scope>NUCLEOTIDE SEQUENCE [LARGE SCALE GENOMIC DNA]</scope>
    <source>
        <strain evidence="3">RM18021</strain>
    </source>
</reference>
<proteinExistence type="predicted"/>
<evidence type="ECO:0000259" key="1">
    <source>
        <dbReference type="Pfam" id="PF07179"/>
    </source>
</evidence>
<dbReference type="AlphaFoldDB" id="A0A1S6U6L0"/>
<feature type="domain" description="SseB protein N-terminal" evidence="1">
    <location>
        <begin position="3"/>
        <end position="122"/>
    </location>
</feature>